<evidence type="ECO:0000259" key="5">
    <source>
        <dbReference type="PROSITE" id="PS50002"/>
    </source>
</evidence>
<keyword evidence="3" id="KW-0175">Coiled coil</keyword>
<accession>A0AAV4SGG5</accession>
<comment type="caution">
    <text evidence="6">The sequence shown here is derived from an EMBL/GenBank/DDBJ whole genome shotgun (WGS) entry which is preliminary data.</text>
</comment>
<dbReference type="InterPro" id="IPR001452">
    <property type="entry name" value="SH3_domain"/>
</dbReference>
<dbReference type="CDD" id="cd00174">
    <property type="entry name" value="SH3"/>
    <property type="match status" value="1"/>
</dbReference>
<evidence type="ECO:0000256" key="3">
    <source>
        <dbReference type="SAM" id="Coils"/>
    </source>
</evidence>
<reference evidence="6 7" key="1">
    <citation type="submission" date="2021-06" db="EMBL/GenBank/DDBJ databases">
        <title>Caerostris extrusa draft genome.</title>
        <authorList>
            <person name="Kono N."/>
            <person name="Arakawa K."/>
        </authorList>
    </citation>
    <scope>NUCLEOTIDE SEQUENCE [LARGE SCALE GENOMIC DNA]</scope>
</reference>
<sequence length="353" mass="40021">MEQGLKSLSCLMEICKNLNSFLQKEVSPFETSVSDIDDEPSKTLLTYMSITFASSKYFLHNIQKYNLSFQVTSFVATNSKIVSSVEKGETTITKNYGVEKQLIKELEEEIEDDEEIHKCLENALREKVKGLSSTANEFLKVFIQNLVTKEKEYYLSNYKISCNLENIMKDVTESSKTVESCKLATTNVKARECYSEERIHETSRNSEARRIMRNVASDPDIIENEIVVRKIKRLPSTPGGIRLCETRTVVSKDDELFREMPSTSTASLIDDQKSKGGRKENSLNGSDYCYREIYVYLAVAERDYEAEGEDELSFKEGDIIEVLSDKGTENLTGWIEGTLRGGGTGMFCTDYTS</sequence>
<dbReference type="Proteomes" id="UP001054945">
    <property type="component" value="Unassembled WGS sequence"/>
</dbReference>
<evidence type="ECO:0000256" key="2">
    <source>
        <dbReference type="PROSITE-ProRule" id="PRU00192"/>
    </source>
</evidence>
<protein>
    <recommendedName>
        <fullName evidence="5">SH3 domain-containing protein</fullName>
    </recommendedName>
</protein>
<name>A0AAV4SGG5_CAEEX</name>
<proteinExistence type="predicted"/>
<keyword evidence="7" id="KW-1185">Reference proteome</keyword>
<feature type="compositionally biased region" description="Basic and acidic residues" evidence="4">
    <location>
        <begin position="270"/>
        <end position="281"/>
    </location>
</feature>
<dbReference type="PROSITE" id="PS50002">
    <property type="entry name" value="SH3"/>
    <property type="match status" value="1"/>
</dbReference>
<dbReference type="SUPFAM" id="SSF50044">
    <property type="entry name" value="SH3-domain"/>
    <property type="match status" value="1"/>
</dbReference>
<evidence type="ECO:0000256" key="4">
    <source>
        <dbReference type="SAM" id="MobiDB-lite"/>
    </source>
</evidence>
<organism evidence="6 7">
    <name type="scientific">Caerostris extrusa</name>
    <name type="common">Bark spider</name>
    <name type="synonym">Caerostris bankana</name>
    <dbReference type="NCBI Taxonomy" id="172846"/>
    <lineage>
        <taxon>Eukaryota</taxon>
        <taxon>Metazoa</taxon>
        <taxon>Ecdysozoa</taxon>
        <taxon>Arthropoda</taxon>
        <taxon>Chelicerata</taxon>
        <taxon>Arachnida</taxon>
        <taxon>Araneae</taxon>
        <taxon>Araneomorphae</taxon>
        <taxon>Entelegynae</taxon>
        <taxon>Araneoidea</taxon>
        <taxon>Araneidae</taxon>
        <taxon>Caerostris</taxon>
    </lineage>
</organism>
<dbReference type="Gene3D" id="2.30.30.40">
    <property type="entry name" value="SH3 Domains"/>
    <property type="match status" value="1"/>
</dbReference>
<evidence type="ECO:0000313" key="7">
    <source>
        <dbReference type="Proteomes" id="UP001054945"/>
    </source>
</evidence>
<feature type="domain" description="SH3" evidence="5">
    <location>
        <begin position="293"/>
        <end position="353"/>
    </location>
</feature>
<evidence type="ECO:0000313" key="6">
    <source>
        <dbReference type="EMBL" id="GIY30948.1"/>
    </source>
</evidence>
<feature type="coiled-coil region" evidence="3">
    <location>
        <begin position="96"/>
        <end position="123"/>
    </location>
</feature>
<dbReference type="SMART" id="SM00326">
    <property type="entry name" value="SH3"/>
    <property type="match status" value="1"/>
</dbReference>
<keyword evidence="1 2" id="KW-0728">SH3 domain</keyword>
<dbReference type="EMBL" id="BPLR01009298">
    <property type="protein sequence ID" value="GIY30948.1"/>
    <property type="molecule type" value="Genomic_DNA"/>
</dbReference>
<dbReference type="InterPro" id="IPR036028">
    <property type="entry name" value="SH3-like_dom_sf"/>
</dbReference>
<dbReference type="Pfam" id="PF00018">
    <property type="entry name" value="SH3_1"/>
    <property type="match status" value="1"/>
</dbReference>
<feature type="region of interest" description="Disordered" evidence="4">
    <location>
        <begin position="261"/>
        <end position="281"/>
    </location>
</feature>
<dbReference type="AlphaFoldDB" id="A0AAV4SGG5"/>
<gene>
    <name evidence="6" type="ORF">CEXT_303501</name>
</gene>
<evidence type="ECO:0000256" key="1">
    <source>
        <dbReference type="ARBA" id="ARBA00022443"/>
    </source>
</evidence>